<reference evidence="2" key="2">
    <citation type="submission" date="2010-04" db="EMBL/GenBank/DDBJ databases">
        <authorList>
            <person name="Buell R."/>
            <person name="Hamilton J."/>
            <person name="Hostetler J."/>
        </authorList>
    </citation>
    <scope>NUCLEOTIDE SEQUENCE [LARGE SCALE GENOMIC DNA]</scope>
    <source>
        <strain evidence="2">DAOM:BR144</strain>
    </source>
</reference>
<accession>K3WJ08</accession>
<reference evidence="1" key="3">
    <citation type="submission" date="2015-02" db="UniProtKB">
        <authorList>
            <consortium name="EnsemblProtists"/>
        </authorList>
    </citation>
    <scope>IDENTIFICATION</scope>
    <source>
        <strain evidence="1">DAOM BR144</strain>
    </source>
</reference>
<evidence type="ECO:0000313" key="1">
    <source>
        <dbReference type="EnsemblProtists" id="PYU1_T004950"/>
    </source>
</evidence>
<dbReference type="OMA" id="AQFCANA"/>
<dbReference type="HOGENOM" id="CLU_2532467_0_0_1"/>
<protein>
    <submittedName>
        <fullName evidence="1">Uncharacterized protein</fullName>
    </submittedName>
</protein>
<evidence type="ECO:0000313" key="2">
    <source>
        <dbReference type="Proteomes" id="UP000019132"/>
    </source>
</evidence>
<dbReference type="AlphaFoldDB" id="K3WJ08"/>
<proteinExistence type="predicted"/>
<sequence>MRLARRPCVKIQYRDDALRAHFCKNAQQLLDFVQTDPNNKTMSALIARKALQYRHVRIDRIGDIDVRDPTFDVSHFFDIEWSKV</sequence>
<name>K3WJ08_GLOUD</name>
<reference evidence="2" key="1">
    <citation type="journal article" date="2010" name="Genome Biol.">
        <title>Genome sequence of the necrotrophic plant pathogen Pythium ultimum reveals original pathogenicity mechanisms and effector repertoire.</title>
        <authorList>
            <person name="Levesque C.A."/>
            <person name="Brouwer H."/>
            <person name="Cano L."/>
            <person name="Hamilton J.P."/>
            <person name="Holt C."/>
            <person name="Huitema E."/>
            <person name="Raffaele S."/>
            <person name="Robideau G.P."/>
            <person name="Thines M."/>
            <person name="Win J."/>
            <person name="Zerillo M.M."/>
            <person name="Beakes G.W."/>
            <person name="Boore J.L."/>
            <person name="Busam D."/>
            <person name="Dumas B."/>
            <person name="Ferriera S."/>
            <person name="Fuerstenberg S.I."/>
            <person name="Gachon C.M."/>
            <person name="Gaulin E."/>
            <person name="Govers F."/>
            <person name="Grenville-Briggs L."/>
            <person name="Horner N."/>
            <person name="Hostetler J."/>
            <person name="Jiang R.H."/>
            <person name="Johnson J."/>
            <person name="Krajaejun T."/>
            <person name="Lin H."/>
            <person name="Meijer H.J."/>
            <person name="Moore B."/>
            <person name="Morris P."/>
            <person name="Phuntmart V."/>
            <person name="Puiu D."/>
            <person name="Shetty J."/>
            <person name="Stajich J.E."/>
            <person name="Tripathy S."/>
            <person name="Wawra S."/>
            <person name="van West P."/>
            <person name="Whitty B.R."/>
            <person name="Coutinho P.M."/>
            <person name="Henrissat B."/>
            <person name="Martin F."/>
            <person name="Thomas P.D."/>
            <person name="Tyler B.M."/>
            <person name="De Vries R.P."/>
            <person name="Kamoun S."/>
            <person name="Yandell M."/>
            <person name="Tisserat N."/>
            <person name="Buell C.R."/>
        </authorList>
    </citation>
    <scope>NUCLEOTIDE SEQUENCE</scope>
    <source>
        <strain evidence="2">DAOM:BR144</strain>
    </source>
</reference>
<dbReference type="VEuPathDB" id="FungiDB:PYU1_G004939"/>
<dbReference type="Proteomes" id="UP000019132">
    <property type="component" value="Unassembled WGS sequence"/>
</dbReference>
<dbReference type="EnsemblProtists" id="PYU1_T004950">
    <property type="protein sequence ID" value="PYU1_T004950"/>
    <property type="gene ID" value="PYU1_G004939"/>
</dbReference>
<organism evidence="1 2">
    <name type="scientific">Globisporangium ultimum (strain ATCC 200006 / CBS 805.95 / DAOM BR144)</name>
    <name type="common">Pythium ultimum</name>
    <dbReference type="NCBI Taxonomy" id="431595"/>
    <lineage>
        <taxon>Eukaryota</taxon>
        <taxon>Sar</taxon>
        <taxon>Stramenopiles</taxon>
        <taxon>Oomycota</taxon>
        <taxon>Peronosporomycetes</taxon>
        <taxon>Pythiales</taxon>
        <taxon>Pythiaceae</taxon>
        <taxon>Globisporangium</taxon>
    </lineage>
</organism>
<keyword evidence="2" id="KW-1185">Reference proteome</keyword>
<dbReference type="eggNOG" id="ENOG502T45N">
    <property type="taxonomic scope" value="Eukaryota"/>
</dbReference>
<dbReference type="InParanoid" id="K3WJ08"/>
<dbReference type="EMBL" id="GL376564">
    <property type="status" value="NOT_ANNOTATED_CDS"/>
    <property type="molecule type" value="Genomic_DNA"/>
</dbReference>